<proteinExistence type="predicted"/>
<evidence type="ECO:0000313" key="4">
    <source>
        <dbReference type="EMBL" id="CAH1772887.1"/>
    </source>
</evidence>
<evidence type="ECO:0000313" key="5">
    <source>
        <dbReference type="Proteomes" id="UP000749559"/>
    </source>
</evidence>
<dbReference type="AlphaFoldDB" id="A0A8J1UVR9"/>
<name>A0A8J1UVR9_OWEFU</name>
<dbReference type="InterPro" id="IPR058841">
    <property type="entry name" value="HTH_76"/>
</dbReference>
<feature type="domain" description="PEX14-like helix-turn-helix" evidence="3">
    <location>
        <begin position="12"/>
        <end position="77"/>
    </location>
</feature>
<dbReference type="EMBL" id="CAIIXF020000001">
    <property type="protein sequence ID" value="CAH1772887.1"/>
    <property type="molecule type" value="Genomic_DNA"/>
</dbReference>
<protein>
    <submittedName>
        <fullName evidence="4">Uncharacterized protein</fullName>
    </submittedName>
</protein>
<evidence type="ECO:0000259" key="3">
    <source>
        <dbReference type="Pfam" id="PF25871"/>
    </source>
</evidence>
<dbReference type="Proteomes" id="UP000749559">
    <property type="component" value="Unassembled WGS sequence"/>
</dbReference>
<feature type="compositionally biased region" description="Basic and acidic residues" evidence="1">
    <location>
        <begin position="162"/>
        <end position="187"/>
    </location>
</feature>
<sequence length="234" mass="26073">MEVSMKPDAAEEKLNRFLQYDFENDARFQEGLKSLEKSQPFNGDTAKEDVQMKLLDAQLFYYSRFFEKITKEEYTNGMSKKPTAGVDAMKSDNSKNINTDLSEDEDIVNDKNEDDNQALAISAPGNQVTITNDVSEQVTAHASNNRDERHIAQSENDLTVLDAKHDEITDDKGAKPKKPDNKMDKDGTLSLSQLLDLVESGQTIPGLENLNIEATGAAPTQSAASRPKKPWEKD</sequence>
<dbReference type="OrthoDB" id="9936937at2759"/>
<feature type="region of interest" description="Disordered" evidence="1">
    <location>
        <begin position="85"/>
        <end position="104"/>
    </location>
</feature>
<reference evidence="4" key="1">
    <citation type="submission" date="2022-03" db="EMBL/GenBank/DDBJ databases">
        <authorList>
            <person name="Martin C."/>
        </authorList>
    </citation>
    <scope>NUCLEOTIDE SEQUENCE</scope>
</reference>
<comment type="caution">
    <text evidence="4">The sequence shown here is derived from an EMBL/GenBank/DDBJ whole genome shotgun (WGS) entry which is preliminary data.</text>
</comment>
<feature type="region of interest" description="Disordered" evidence="1">
    <location>
        <begin position="209"/>
        <end position="234"/>
    </location>
</feature>
<dbReference type="Pfam" id="PF25871">
    <property type="entry name" value="HTH_76"/>
    <property type="match status" value="1"/>
</dbReference>
<feature type="domain" description="Peroxisomal membrane protein PEX14-like KPWE" evidence="2">
    <location>
        <begin position="189"/>
        <end position="233"/>
    </location>
</feature>
<dbReference type="PANTHER" id="PTHR36855:SF1">
    <property type="entry name" value="PEROXISOME MEMBRANE ANCHOR PROTEIN PEX14P N-TERMINAL DOMAIN-CONTAINING PROTEIN"/>
    <property type="match status" value="1"/>
</dbReference>
<evidence type="ECO:0000256" key="1">
    <source>
        <dbReference type="SAM" id="MobiDB-lite"/>
    </source>
</evidence>
<dbReference type="PANTHER" id="PTHR36855">
    <property type="entry name" value="CHROMOSOME 10, WHOLE GENOME SHOTGUN SEQUENCE"/>
    <property type="match status" value="1"/>
</dbReference>
<dbReference type="Pfam" id="PF17733">
    <property type="entry name" value="KPWE_dom"/>
    <property type="match status" value="1"/>
</dbReference>
<accession>A0A8J1UVR9</accession>
<keyword evidence="5" id="KW-1185">Reference proteome</keyword>
<dbReference type="InterPro" id="IPR040554">
    <property type="entry name" value="KPWE_PEX14_dom"/>
</dbReference>
<organism evidence="4 5">
    <name type="scientific">Owenia fusiformis</name>
    <name type="common">Polychaete worm</name>
    <dbReference type="NCBI Taxonomy" id="6347"/>
    <lineage>
        <taxon>Eukaryota</taxon>
        <taxon>Metazoa</taxon>
        <taxon>Spiralia</taxon>
        <taxon>Lophotrochozoa</taxon>
        <taxon>Annelida</taxon>
        <taxon>Polychaeta</taxon>
        <taxon>Sedentaria</taxon>
        <taxon>Canalipalpata</taxon>
        <taxon>Sabellida</taxon>
        <taxon>Oweniida</taxon>
        <taxon>Oweniidae</taxon>
        <taxon>Owenia</taxon>
    </lineage>
</organism>
<gene>
    <name evidence="4" type="ORF">OFUS_LOCUS572</name>
</gene>
<evidence type="ECO:0000259" key="2">
    <source>
        <dbReference type="Pfam" id="PF17733"/>
    </source>
</evidence>
<feature type="region of interest" description="Disordered" evidence="1">
    <location>
        <begin position="141"/>
        <end position="187"/>
    </location>
</feature>